<accession>A0ABT2CVP6</accession>
<evidence type="ECO:0000313" key="8">
    <source>
        <dbReference type="Proteomes" id="UP001204621"/>
    </source>
</evidence>
<dbReference type="PANTHER" id="PTHR11070">
    <property type="entry name" value="UVRD / RECB / PCRA DNA HELICASE FAMILY MEMBER"/>
    <property type="match status" value="1"/>
</dbReference>
<keyword evidence="4" id="KW-0067">ATP-binding</keyword>
<evidence type="ECO:0000256" key="1">
    <source>
        <dbReference type="ARBA" id="ARBA00022741"/>
    </source>
</evidence>
<gene>
    <name evidence="7" type="ORF">NX778_08250</name>
</gene>
<dbReference type="PANTHER" id="PTHR11070:SF45">
    <property type="entry name" value="DNA 3'-5' HELICASE"/>
    <property type="match status" value="1"/>
</dbReference>
<dbReference type="Pfam" id="PF13245">
    <property type="entry name" value="AAA_19"/>
    <property type="match status" value="1"/>
</dbReference>
<evidence type="ECO:0000256" key="2">
    <source>
        <dbReference type="ARBA" id="ARBA00022801"/>
    </source>
</evidence>
<dbReference type="InterPro" id="IPR000212">
    <property type="entry name" value="DNA_helicase_UvrD/REP"/>
</dbReference>
<keyword evidence="1" id="KW-0547">Nucleotide-binding</keyword>
<dbReference type="InterPro" id="IPR011528">
    <property type="entry name" value="NERD"/>
</dbReference>
<dbReference type="InterPro" id="IPR014017">
    <property type="entry name" value="DNA_helicase_UvrD-like_C"/>
</dbReference>
<keyword evidence="8" id="KW-1185">Reference proteome</keyword>
<dbReference type="CDD" id="cd18807">
    <property type="entry name" value="SF1_C_UvrD"/>
    <property type="match status" value="1"/>
</dbReference>
<protein>
    <submittedName>
        <fullName evidence="7">NERD domain-containing protein</fullName>
    </submittedName>
</protein>
<keyword evidence="2" id="KW-0378">Hydrolase</keyword>
<evidence type="ECO:0000256" key="3">
    <source>
        <dbReference type="ARBA" id="ARBA00022806"/>
    </source>
</evidence>
<evidence type="ECO:0000259" key="5">
    <source>
        <dbReference type="Pfam" id="PF08378"/>
    </source>
</evidence>
<dbReference type="Gene3D" id="3.40.50.300">
    <property type="entry name" value="P-loop containing nucleotide triphosphate hydrolases"/>
    <property type="match status" value="2"/>
</dbReference>
<dbReference type="RefSeq" id="WP_258811242.1">
    <property type="nucleotide sequence ID" value="NZ_JANUGU010000002.1"/>
</dbReference>
<evidence type="ECO:0000313" key="7">
    <source>
        <dbReference type="EMBL" id="MCS0658053.1"/>
    </source>
</evidence>
<dbReference type="EMBL" id="JANUGU010000002">
    <property type="protein sequence ID" value="MCS0658053.1"/>
    <property type="molecule type" value="Genomic_DNA"/>
</dbReference>
<keyword evidence="3" id="KW-0347">Helicase</keyword>
<evidence type="ECO:0000256" key="4">
    <source>
        <dbReference type="ARBA" id="ARBA00022840"/>
    </source>
</evidence>
<proteinExistence type="predicted"/>
<reference evidence="7 8" key="1">
    <citation type="submission" date="2022-08" db="EMBL/GenBank/DDBJ databases">
        <title>Reclassification of Massilia species as members of the genera Telluria, Duganella, Pseudoduganella, Mokoshia gen. nov. and Zemynaea gen. nov. using orthogonal and non-orthogonal genome-based approaches.</title>
        <authorList>
            <person name="Bowman J.P."/>
        </authorList>
    </citation>
    <scope>NUCLEOTIDE SEQUENCE [LARGE SCALE GENOMIC DNA]</scope>
    <source>
        <strain evidence="7 8">JCM 31606</strain>
    </source>
</reference>
<dbReference type="InterPro" id="IPR027417">
    <property type="entry name" value="P-loop_NTPase"/>
</dbReference>
<feature type="domain" description="NERD" evidence="5">
    <location>
        <begin position="17"/>
        <end position="111"/>
    </location>
</feature>
<dbReference type="Proteomes" id="UP001204621">
    <property type="component" value="Unassembled WGS sequence"/>
</dbReference>
<dbReference type="Pfam" id="PF13361">
    <property type="entry name" value="UvrD_C"/>
    <property type="match status" value="2"/>
</dbReference>
<feature type="domain" description="UvrD-like helicase C-terminal" evidence="6">
    <location>
        <begin position="418"/>
        <end position="522"/>
    </location>
</feature>
<feature type="domain" description="UvrD-like helicase C-terminal" evidence="6">
    <location>
        <begin position="530"/>
        <end position="591"/>
    </location>
</feature>
<sequence>MATVIPAIGACSSRMTAGERRFASRLEDKLENDYLCWYDVPIGERTQHPDFVILHPRRGLLVLELKDWRLDTLRAMDKQHATIVVGDGVKQVLNPLEQARQYMYVVVNRLERDPQLVWPSGSLKGKPAFPYAHGVVLCNITRKQLNSTDLNEVLPEHLVICQDEMVEAVDSAAFQERLWQMFPIKFNRQLTLPQIDRIRWHLFPEVRIDAQRELFDDEPTLELPDVLRVMDLQQEQLARSLGDGHRVIHGVAGSGKTLILGYRAEHLARTCERPILVLCYNKTLAAKLASLMEEKGLSTKVTAVNFHAWCVRQLDAFHVEKPPQEADKNHFSQACVEKVIQAVDQGHIPSGQYEAILVDEGHDFRPEWFKLIVQMVNPASNSLLVLYDDAQSIYNAANKLKFSFSSVGVQAKGRTTILKLNYRNTAEVLTVAKAFADDLLAASDGDEDQVPVVPPMSAGRHGPKPVLIELPDTTAEIELVADRVAEASRLGVPWSDIAILYRRYALGRDIAEILGRRGIPFFWQYAKGRKKFEPTENSVKVITLHSSKGLEFPFVCMPGIGAIEEGDDLEEEARLLYVGMTRSTCDLVMTHSGTSVIAEKMRKAMRSLQPL</sequence>
<evidence type="ECO:0000259" key="6">
    <source>
        <dbReference type="Pfam" id="PF13361"/>
    </source>
</evidence>
<name>A0ABT2CVP6_9BURK</name>
<comment type="caution">
    <text evidence="7">The sequence shown here is derived from an EMBL/GenBank/DDBJ whole genome shotgun (WGS) entry which is preliminary data.</text>
</comment>
<organism evidence="7 8">
    <name type="scientific">Massilia terrae</name>
    <dbReference type="NCBI Taxonomy" id="1811224"/>
    <lineage>
        <taxon>Bacteria</taxon>
        <taxon>Pseudomonadati</taxon>
        <taxon>Pseudomonadota</taxon>
        <taxon>Betaproteobacteria</taxon>
        <taxon>Burkholderiales</taxon>
        <taxon>Oxalobacteraceae</taxon>
        <taxon>Telluria group</taxon>
        <taxon>Massilia</taxon>
    </lineage>
</organism>
<dbReference type="Pfam" id="PF08378">
    <property type="entry name" value="NERD"/>
    <property type="match status" value="1"/>
</dbReference>
<dbReference type="SUPFAM" id="SSF52540">
    <property type="entry name" value="P-loop containing nucleoside triphosphate hydrolases"/>
    <property type="match status" value="1"/>
</dbReference>